<protein>
    <submittedName>
        <fullName evidence="2">Uncharacterized protein</fullName>
    </submittedName>
</protein>
<evidence type="ECO:0000313" key="2">
    <source>
        <dbReference type="EMBL" id="WOO85972.1"/>
    </source>
</evidence>
<dbReference type="Proteomes" id="UP000827549">
    <property type="component" value="Chromosome 7"/>
</dbReference>
<proteinExistence type="predicted"/>
<name>A0AAF0YGI4_9TREE</name>
<gene>
    <name evidence="2" type="ORF">LOC62_07G009460</name>
</gene>
<evidence type="ECO:0000256" key="1">
    <source>
        <dbReference type="SAM" id="MobiDB-lite"/>
    </source>
</evidence>
<accession>A0AAF0YGI4</accession>
<feature type="compositionally biased region" description="Polar residues" evidence="1">
    <location>
        <begin position="243"/>
        <end position="256"/>
    </location>
</feature>
<evidence type="ECO:0000313" key="3">
    <source>
        <dbReference type="Proteomes" id="UP000827549"/>
    </source>
</evidence>
<dbReference type="AlphaFoldDB" id="A0AAF0YGI4"/>
<reference evidence="2" key="1">
    <citation type="submission" date="2023-10" db="EMBL/GenBank/DDBJ databases">
        <authorList>
            <person name="Noh H."/>
        </authorList>
    </citation>
    <scope>NUCLEOTIDE SEQUENCE</scope>
    <source>
        <strain evidence="2">DUCC4014</strain>
    </source>
</reference>
<dbReference type="GeneID" id="87812621"/>
<dbReference type="EMBL" id="CP086720">
    <property type="protein sequence ID" value="WOO85972.1"/>
    <property type="molecule type" value="Genomic_DNA"/>
</dbReference>
<organism evidence="2 3">
    <name type="scientific">Vanrija pseudolonga</name>
    <dbReference type="NCBI Taxonomy" id="143232"/>
    <lineage>
        <taxon>Eukaryota</taxon>
        <taxon>Fungi</taxon>
        <taxon>Dikarya</taxon>
        <taxon>Basidiomycota</taxon>
        <taxon>Agaricomycotina</taxon>
        <taxon>Tremellomycetes</taxon>
        <taxon>Trichosporonales</taxon>
        <taxon>Trichosporonaceae</taxon>
        <taxon>Vanrija</taxon>
    </lineage>
</organism>
<sequence>MSAPTDPDAQPAHPPPPAERTLMPALRSAIVSFYANPEPHPLVTTLYRGILHGRMVFMCECIVCEATGGTWYDHPADCPQYTPALRWHNERGDAPAEELRFISALNRDGMVDVDNPLGGRSAVDAYIPHFDPSVPPPPHRHSGTTYPPLRPLPFVCPVRLARVMHLLRLIDIHIAQNHAVWVLFSTNPVTGTPIPRWRHQRLFSIVSATSSPSPPPPMSTAETKSPPKAARPAGAQQPLYPDESTQTQHSSESLSIRRQARMSQLRAKAQYSSDEAE</sequence>
<dbReference type="RefSeq" id="XP_062631998.1">
    <property type="nucleotide sequence ID" value="XM_062776014.1"/>
</dbReference>
<feature type="region of interest" description="Disordered" evidence="1">
    <location>
        <begin position="207"/>
        <end position="277"/>
    </location>
</feature>
<keyword evidence="3" id="KW-1185">Reference proteome</keyword>